<evidence type="ECO:0000256" key="9">
    <source>
        <dbReference type="ARBA" id="ARBA00023172"/>
    </source>
</evidence>
<sequence length="1065" mass="121081">MNTNKTTGTVAEMGIIEKLELHQFMCHKYLEFTFGPQINFIIGHNGSGKSAVLSALTVALGGKATVTGRGSGLKSFIREGQGAAEVSVILKNQGEDAYRHKDYGDSIIVTRRFTKEGSSSYKIKSKDGKVISTKRDELSAICDHMNIQVDNPMNILTQDSARQFLSASQPADKYRFFLRGTQLSQLSEEYSTCLENISQTQKILKNKSEVLPDLEAALEEALSRFKEAEKARDLKYKADDLKKELAWSHVASKEQELQEKMEEAEKCRAKLPRIIEHIDEAELRFLRYTDEFEKAEQNLADLGQIDHLVQQKRAVDIQLSDIKKTLSQIKENQRDINDRKRLVDAQIADYEAQIAAEQQRDEESFHAKRSAAQAKLDEAVREQQTVEAQLATVVEQRNQANRELADARMEHSELKVQIETARQNIVSTETQLNLIAESERNKLAPYGRNMEHVLADIQRAQWHGRPPVGPLGKYVRVKDQMWAPVMRVRLGTLMSAFALTDARDRKTLDQILKRHGNNPQIIISEVDLFDYTRGEPPQQFLTVLRGLEVSDEYVLRVLINSASIETILLAQTRKDGDDRLQALGSGLAWTNDAYTVERFRYDYQRLHSSGGGRSTLAPQLRPQDPRHRLFTGDDIAAERSRCRKWTERHAEAEQQYQELSATFQVLTEKGRAADAAANNLKAQQYKLDAQLREIRARRLALQDEANDNQSIGIQAIQSPLNEALDLKANLLAQYADVVTVEAQTKEQQRPLMEEKTQIKAQIDAHEQQSAGFQLEIEKAAELRLKAQHDKNYYGEKLRDAKQKEADADAVVVQVQTEFTEWTAKAVLFCARIPNPRKAEEVSRHFDSVQRALKERERRQGASVEQMAIEVNKKQAALDNAKRELRVMLQLNKASFSLRKSIRTRLARWHEFRRHIALRCKIYFSYHLSNRGYFGKVLFDHVAGTLQLKVQTDDQAGTQGGSREKDPRSLSGGEKSFSTICLLLSLWESIGCPIRCLDEFDVFMDAVNRRISMRMMIDTANASDCKQYILITPQDMTNITIGKTVRVHRMSDPERGQGLLSFHGGQ</sequence>
<keyword evidence="10" id="KW-0234">DNA repair</keyword>
<reference evidence="15 16" key="1">
    <citation type="journal article" date="2014" name="PLoS Genet.">
        <title>Analysis of the Phlebiopsis gigantea genome, transcriptome and secretome provides insight into its pioneer colonization strategies of wood.</title>
        <authorList>
            <person name="Hori C."/>
            <person name="Ishida T."/>
            <person name="Igarashi K."/>
            <person name="Samejima M."/>
            <person name="Suzuki H."/>
            <person name="Master E."/>
            <person name="Ferreira P."/>
            <person name="Ruiz-Duenas F.J."/>
            <person name="Held B."/>
            <person name="Canessa P."/>
            <person name="Larrondo L.F."/>
            <person name="Schmoll M."/>
            <person name="Druzhinina I.S."/>
            <person name="Kubicek C.P."/>
            <person name="Gaskell J.A."/>
            <person name="Kersten P."/>
            <person name="St John F."/>
            <person name="Glasner J."/>
            <person name="Sabat G."/>
            <person name="Splinter BonDurant S."/>
            <person name="Syed K."/>
            <person name="Yadav J."/>
            <person name="Mgbeahuruike A.C."/>
            <person name="Kovalchuk A."/>
            <person name="Asiegbu F.O."/>
            <person name="Lackner G."/>
            <person name="Hoffmeister D."/>
            <person name="Rencoret J."/>
            <person name="Gutierrez A."/>
            <person name="Sun H."/>
            <person name="Lindquist E."/>
            <person name="Barry K."/>
            <person name="Riley R."/>
            <person name="Grigoriev I.V."/>
            <person name="Henrissat B."/>
            <person name="Kues U."/>
            <person name="Berka R.M."/>
            <person name="Martinez A.T."/>
            <person name="Covert S.F."/>
            <person name="Blanchette R.A."/>
            <person name="Cullen D."/>
        </authorList>
    </citation>
    <scope>NUCLEOTIDE SEQUENCE [LARGE SCALE GENOMIC DNA]</scope>
    <source>
        <strain evidence="15 16">11061_1 CR5-6</strain>
    </source>
</reference>
<dbReference type="GO" id="GO:0030915">
    <property type="term" value="C:Smc5-Smc6 complex"/>
    <property type="evidence" value="ECO:0007669"/>
    <property type="project" value="TreeGrafter"/>
</dbReference>
<evidence type="ECO:0000256" key="7">
    <source>
        <dbReference type="ARBA" id="ARBA00022840"/>
    </source>
</evidence>
<protein>
    <recommendedName>
        <fullName evidence="14">RecF/RecN/SMC N-terminal domain-containing protein</fullName>
    </recommendedName>
</protein>
<keyword evidence="8 12" id="KW-0175">Coiled coil</keyword>
<dbReference type="Proteomes" id="UP000053257">
    <property type="component" value="Unassembled WGS sequence"/>
</dbReference>
<keyword evidence="4" id="KW-0158">Chromosome</keyword>
<evidence type="ECO:0000313" key="15">
    <source>
        <dbReference type="EMBL" id="KIP09718.1"/>
    </source>
</evidence>
<evidence type="ECO:0000256" key="8">
    <source>
        <dbReference type="ARBA" id="ARBA00023054"/>
    </source>
</evidence>
<evidence type="ECO:0000256" key="12">
    <source>
        <dbReference type="SAM" id="Coils"/>
    </source>
</evidence>
<dbReference type="GO" id="GO:0005524">
    <property type="term" value="F:ATP binding"/>
    <property type="evidence" value="ECO:0007669"/>
    <property type="project" value="UniProtKB-KW"/>
</dbReference>
<evidence type="ECO:0000259" key="14">
    <source>
        <dbReference type="Pfam" id="PF02463"/>
    </source>
</evidence>
<dbReference type="InterPro" id="IPR003395">
    <property type="entry name" value="RecF/RecN/SMC_N"/>
</dbReference>
<evidence type="ECO:0000256" key="6">
    <source>
        <dbReference type="ARBA" id="ARBA00022763"/>
    </source>
</evidence>
<feature type="coiled-coil region" evidence="12">
    <location>
        <begin position="204"/>
        <end position="298"/>
    </location>
</feature>
<dbReference type="HOGENOM" id="CLU_009063_0_0_1"/>
<keyword evidence="5" id="KW-0547">Nucleotide-binding</keyword>
<organism evidence="15 16">
    <name type="scientific">Phlebiopsis gigantea (strain 11061_1 CR5-6)</name>
    <name type="common">White-rot fungus</name>
    <name type="synonym">Peniophora gigantea</name>
    <dbReference type="NCBI Taxonomy" id="745531"/>
    <lineage>
        <taxon>Eukaryota</taxon>
        <taxon>Fungi</taxon>
        <taxon>Dikarya</taxon>
        <taxon>Basidiomycota</taxon>
        <taxon>Agaricomycotina</taxon>
        <taxon>Agaricomycetes</taxon>
        <taxon>Polyporales</taxon>
        <taxon>Phanerochaetaceae</taxon>
        <taxon>Phlebiopsis</taxon>
    </lineage>
</organism>
<dbReference type="OrthoDB" id="10072614at2759"/>
<evidence type="ECO:0000256" key="10">
    <source>
        <dbReference type="ARBA" id="ARBA00023204"/>
    </source>
</evidence>
<proteinExistence type="inferred from homology"/>
<dbReference type="PANTHER" id="PTHR19306:SF6">
    <property type="entry name" value="STRUCTURAL MAINTENANCE OF CHROMOSOMES PROTEIN 6"/>
    <property type="match status" value="1"/>
</dbReference>
<dbReference type="PANTHER" id="PTHR19306">
    <property type="entry name" value="STRUCTURAL MAINTENANCE OF CHROMOSOMES 5,6 SMC5, SMC6"/>
    <property type="match status" value="1"/>
</dbReference>
<dbReference type="SUPFAM" id="SSF52540">
    <property type="entry name" value="P-loop containing nucleoside triphosphate hydrolases"/>
    <property type="match status" value="1"/>
</dbReference>
<evidence type="ECO:0000256" key="3">
    <source>
        <dbReference type="ARBA" id="ARBA00006793"/>
    </source>
</evidence>
<keyword evidence="6" id="KW-0227">DNA damage</keyword>
<dbReference type="GO" id="GO:0005634">
    <property type="term" value="C:nucleus"/>
    <property type="evidence" value="ECO:0007669"/>
    <property type="project" value="UniProtKB-SubCell"/>
</dbReference>
<feature type="region of interest" description="Disordered" evidence="13">
    <location>
        <begin position="952"/>
        <end position="973"/>
    </location>
</feature>
<evidence type="ECO:0000256" key="5">
    <source>
        <dbReference type="ARBA" id="ARBA00022741"/>
    </source>
</evidence>
<dbReference type="InterPro" id="IPR027417">
    <property type="entry name" value="P-loop_NTPase"/>
</dbReference>
<evidence type="ECO:0000256" key="11">
    <source>
        <dbReference type="ARBA" id="ARBA00023242"/>
    </source>
</evidence>
<evidence type="ECO:0000256" key="4">
    <source>
        <dbReference type="ARBA" id="ARBA00022454"/>
    </source>
</evidence>
<dbReference type="GO" id="GO:0000724">
    <property type="term" value="P:double-strand break repair via homologous recombination"/>
    <property type="evidence" value="ECO:0007669"/>
    <property type="project" value="TreeGrafter"/>
</dbReference>
<evidence type="ECO:0000256" key="1">
    <source>
        <dbReference type="ARBA" id="ARBA00004123"/>
    </source>
</evidence>
<dbReference type="GO" id="GO:0003697">
    <property type="term" value="F:single-stranded DNA binding"/>
    <property type="evidence" value="ECO:0007669"/>
    <property type="project" value="TreeGrafter"/>
</dbReference>
<feature type="coiled-coil region" evidence="12">
    <location>
        <begin position="340"/>
        <end position="431"/>
    </location>
</feature>
<comment type="similarity">
    <text evidence="3">Belongs to the SMC family. SMC6 subfamily.</text>
</comment>
<evidence type="ECO:0000313" key="16">
    <source>
        <dbReference type="Proteomes" id="UP000053257"/>
    </source>
</evidence>
<feature type="domain" description="RecF/RecN/SMC N-terminal" evidence="14">
    <location>
        <begin position="16"/>
        <end position="1047"/>
    </location>
</feature>
<feature type="coiled-coil region" evidence="12">
    <location>
        <begin position="863"/>
        <end position="890"/>
    </location>
</feature>
<dbReference type="AlphaFoldDB" id="A0A0C3PRA6"/>
<keyword evidence="7" id="KW-0067">ATP-binding</keyword>
<evidence type="ECO:0000256" key="13">
    <source>
        <dbReference type="SAM" id="MobiDB-lite"/>
    </source>
</evidence>
<keyword evidence="16" id="KW-1185">Reference proteome</keyword>
<keyword evidence="11" id="KW-0539">Nucleus</keyword>
<keyword evidence="9" id="KW-0233">DNA recombination</keyword>
<dbReference type="Pfam" id="PF02463">
    <property type="entry name" value="SMC_N"/>
    <property type="match status" value="1"/>
</dbReference>
<dbReference type="EMBL" id="KN840463">
    <property type="protein sequence ID" value="KIP09718.1"/>
    <property type="molecule type" value="Genomic_DNA"/>
</dbReference>
<dbReference type="Gene3D" id="3.40.50.300">
    <property type="entry name" value="P-loop containing nucleotide triphosphate hydrolases"/>
    <property type="match status" value="2"/>
</dbReference>
<name>A0A0C3PRA6_PHLG1</name>
<comment type="subcellular location">
    <subcellularLocation>
        <location evidence="2">Chromosome</location>
    </subcellularLocation>
    <subcellularLocation>
        <location evidence="1">Nucleus</location>
    </subcellularLocation>
</comment>
<evidence type="ECO:0000256" key="2">
    <source>
        <dbReference type="ARBA" id="ARBA00004286"/>
    </source>
</evidence>
<gene>
    <name evidence="15" type="ORF">PHLGIDRAFT_86349</name>
</gene>
<feature type="coiled-coil region" evidence="12">
    <location>
        <begin position="635"/>
        <end position="669"/>
    </location>
</feature>
<dbReference type="GO" id="GO:0003684">
    <property type="term" value="F:damaged DNA binding"/>
    <property type="evidence" value="ECO:0007669"/>
    <property type="project" value="TreeGrafter"/>
</dbReference>
<dbReference type="GO" id="GO:0035861">
    <property type="term" value="C:site of double-strand break"/>
    <property type="evidence" value="ECO:0007669"/>
    <property type="project" value="TreeGrafter"/>
</dbReference>
<accession>A0A0C3PRA6</accession>
<dbReference type="STRING" id="745531.A0A0C3PRA6"/>